<comment type="caution">
    <text evidence="2">The sequence shown here is derived from an EMBL/GenBank/DDBJ whole genome shotgun (WGS) entry which is preliminary data.</text>
</comment>
<accession>A0A8J4A3D2</accession>
<evidence type="ECO:0008006" key="4">
    <source>
        <dbReference type="Google" id="ProtNLM"/>
    </source>
</evidence>
<dbReference type="Pfam" id="PF02482">
    <property type="entry name" value="Ribosomal_S30AE"/>
    <property type="match status" value="1"/>
</dbReference>
<reference evidence="2" key="1">
    <citation type="submission" date="2021-01" db="EMBL/GenBank/DDBJ databases">
        <title>Whole genome shotgun sequence of Virgisporangium ochraceum NBRC 16418.</title>
        <authorList>
            <person name="Komaki H."/>
            <person name="Tamura T."/>
        </authorList>
    </citation>
    <scope>NUCLEOTIDE SEQUENCE</scope>
    <source>
        <strain evidence="2">NBRC 16418</strain>
    </source>
</reference>
<proteinExistence type="predicted"/>
<feature type="region of interest" description="Disordered" evidence="1">
    <location>
        <begin position="97"/>
        <end position="120"/>
    </location>
</feature>
<name>A0A8J4A3D2_9ACTN</name>
<dbReference type="InterPro" id="IPR036567">
    <property type="entry name" value="RHF-like"/>
</dbReference>
<dbReference type="EMBL" id="BOPH01000149">
    <property type="protein sequence ID" value="GIJ75119.1"/>
    <property type="molecule type" value="Genomic_DNA"/>
</dbReference>
<organism evidence="2 3">
    <name type="scientific">Virgisporangium ochraceum</name>
    <dbReference type="NCBI Taxonomy" id="65505"/>
    <lineage>
        <taxon>Bacteria</taxon>
        <taxon>Bacillati</taxon>
        <taxon>Actinomycetota</taxon>
        <taxon>Actinomycetes</taxon>
        <taxon>Micromonosporales</taxon>
        <taxon>Micromonosporaceae</taxon>
        <taxon>Virgisporangium</taxon>
    </lineage>
</organism>
<dbReference type="AlphaFoldDB" id="A0A8J4A3D2"/>
<dbReference type="Proteomes" id="UP000635606">
    <property type="component" value="Unassembled WGS sequence"/>
</dbReference>
<dbReference type="Gene3D" id="3.30.160.100">
    <property type="entry name" value="Ribosome hibernation promotion factor-like"/>
    <property type="match status" value="1"/>
</dbReference>
<protein>
    <recommendedName>
        <fullName evidence="4">Ribosomal subunit interface protein</fullName>
    </recommendedName>
</protein>
<dbReference type="InterPro" id="IPR003489">
    <property type="entry name" value="RHF/RaiA"/>
</dbReference>
<sequence>MQIQVHTDKNMTVSDAMAERIGDDLESALSRFSDEITRIEVHFSDENAGGSGGSDKRCMIEARFAGARPAAVTHHAAAAGEACSGAVHRLKALLGSRYERSHSHKGGDSIRHLEVREGLS</sequence>
<dbReference type="SUPFAM" id="SSF69754">
    <property type="entry name" value="Ribosome binding protein Y (YfiA homologue)"/>
    <property type="match status" value="1"/>
</dbReference>
<evidence type="ECO:0000256" key="1">
    <source>
        <dbReference type="SAM" id="MobiDB-lite"/>
    </source>
</evidence>
<gene>
    <name evidence="2" type="ORF">Voc01_100360</name>
</gene>
<evidence type="ECO:0000313" key="3">
    <source>
        <dbReference type="Proteomes" id="UP000635606"/>
    </source>
</evidence>
<evidence type="ECO:0000313" key="2">
    <source>
        <dbReference type="EMBL" id="GIJ75119.1"/>
    </source>
</evidence>
<keyword evidence="3" id="KW-1185">Reference proteome</keyword>